<dbReference type="AlphaFoldDB" id="A0A7J7MI68"/>
<sequence length="91" mass="10774">MEENSEIRPWDEMIPEALELIFIELSLQEKLNVIPIVCKTWGKVAAEHVWKDIDIIEWRKSRNHDDGDRMFQMLINRSTLTTQCFPSSQTK</sequence>
<comment type="caution">
    <text evidence="1">The sequence shown here is derived from an EMBL/GenBank/DDBJ whole genome shotgun (WGS) entry which is preliminary data.</text>
</comment>
<proteinExistence type="predicted"/>
<name>A0A7J7MI68_9MAGN</name>
<organism evidence="1 2">
    <name type="scientific">Kingdonia uniflora</name>
    <dbReference type="NCBI Taxonomy" id="39325"/>
    <lineage>
        <taxon>Eukaryota</taxon>
        <taxon>Viridiplantae</taxon>
        <taxon>Streptophyta</taxon>
        <taxon>Embryophyta</taxon>
        <taxon>Tracheophyta</taxon>
        <taxon>Spermatophyta</taxon>
        <taxon>Magnoliopsida</taxon>
        <taxon>Ranunculales</taxon>
        <taxon>Circaeasteraceae</taxon>
        <taxon>Kingdonia</taxon>
    </lineage>
</organism>
<dbReference type="EMBL" id="JACGCM010001477">
    <property type="protein sequence ID" value="KAF6154619.1"/>
    <property type="molecule type" value="Genomic_DNA"/>
</dbReference>
<reference evidence="1 2" key="1">
    <citation type="journal article" date="2020" name="IScience">
        <title>Genome Sequencing of the Endangered Kingdonia uniflora (Circaeasteraceae, Ranunculales) Reveals Potential Mechanisms of Evolutionary Specialization.</title>
        <authorList>
            <person name="Sun Y."/>
            <person name="Deng T."/>
            <person name="Zhang A."/>
            <person name="Moore M.J."/>
            <person name="Landis J.B."/>
            <person name="Lin N."/>
            <person name="Zhang H."/>
            <person name="Zhang X."/>
            <person name="Huang J."/>
            <person name="Zhang X."/>
            <person name="Sun H."/>
            <person name="Wang H."/>
        </authorList>
    </citation>
    <scope>NUCLEOTIDE SEQUENCE [LARGE SCALE GENOMIC DNA]</scope>
    <source>
        <strain evidence="1">TB1705</strain>
        <tissue evidence="1">Leaf</tissue>
    </source>
</reference>
<protein>
    <recommendedName>
        <fullName evidence="3">F-box domain-containing protein</fullName>
    </recommendedName>
</protein>
<dbReference type="SUPFAM" id="SSF81383">
    <property type="entry name" value="F-box domain"/>
    <property type="match status" value="1"/>
</dbReference>
<evidence type="ECO:0000313" key="2">
    <source>
        <dbReference type="Proteomes" id="UP000541444"/>
    </source>
</evidence>
<accession>A0A7J7MI68</accession>
<keyword evidence="2" id="KW-1185">Reference proteome</keyword>
<dbReference type="InterPro" id="IPR036047">
    <property type="entry name" value="F-box-like_dom_sf"/>
</dbReference>
<evidence type="ECO:0008006" key="3">
    <source>
        <dbReference type="Google" id="ProtNLM"/>
    </source>
</evidence>
<evidence type="ECO:0000313" key="1">
    <source>
        <dbReference type="EMBL" id="KAF6154619.1"/>
    </source>
</evidence>
<dbReference type="Proteomes" id="UP000541444">
    <property type="component" value="Unassembled WGS sequence"/>
</dbReference>
<dbReference type="OrthoDB" id="1427395at2759"/>
<gene>
    <name evidence="1" type="ORF">GIB67_020126</name>
</gene>